<dbReference type="SMART" id="SM00220">
    <property type="entry name" value="S_TKc"/>
    <property type="match status" value="1"/>
</dbReference>
<dbReference type="InterPro" id="IPR050167">
    <property type="entry name" value="Ser_Thr_protein_kinase"/>
</dbReference>
<dbReference type="InterPro" id="IPR011009">
    <property type="entry name" value="Kinase-like_dom_sf"/>
</dbReference>
<dbReference type="GO" id="GO:0007165">
    <property type="term" value="P:signal transduction"/>
    <property type="evidence" value="ECO:0007669"/>
    <property type="project" value="TreeGrafter"/>
</dbReference>
<comment type="caution">
    <text evidence="2">The sequence shown here is derived from an EMBL/GenBank/DDBJ whole genome shotgun (WGS) entry which is preliminary data.</text>
</comment>
<sequence length="497" mass="57623">MSQIYQAEKRQFLDENSYQHIVTDELGKGGQGIVYRTLDEGFALKLSLEQGEQLTKPNLIQHKIEQIKAIQLLPLHHINIALPLVVLQDQAGYVMSLVADMKPFARFIYQEQSLVDLNQIERPSWIDPQWPESVKNEVVFFSRSGGLKRRLMALYRCALILNQLHTRGLVYGDINPNNEFISESDDYDEVWLIDADNIRFDQTSNRKPIYFPDYGAPELVIYQYANSINSDLYSFAILAHMMLALRHPFKGKAFYEESGDDDWDSEDKNKFTAQQKLERGLLSWIYDPQDLSNLQQNPLATLITEDKNLFPLFQQCFGVGRKDTTQRPTMQHWATALIKTHDQLLTCPVCKFGFSPIEHQKCPDCIAEKPAYFQIESYFLNQEQQTKTLAWSTILEIKNKKNVLILQRVLGLNTCIQGTKPLFSVAMNDQRCVLQQEVDSYEVSYIEQKNDVLNLIKMNYRFEISTERLNQELYFLVEPKDQRYSACILKILKSGIV</sequence>
<gene>
    <name evidence="2" type="ORF">HLH11_04880</name>
</gene>
<dbReference type="InterPro" id="IPR000719">
    <property type="entry name" value="Prot_kinase_dom"/>
</dbReference>
<dbReference type="GO" id="GO:0005524">
    <property type="term" value="F:ATP binding"/>
    <property type="evidence" value="ECO:0007669"/>
    <property type="project" value="InterPro"/>
</dbReference>
<dbReference type="PANTHER" id="PTHR23257">
    <property type="entry name" value="SERINE-THREONINE PROTEIN KINASE"/>
    <property type="match status" value="1"/>
</dbReference>
<evidence type="ECO:0000313" key="3">
    <source>
        <dbReference type="Proteomes" id="UP000532147"/>
    </source>
</evidence>
<organism evidence="2 3">
    <name type="scientific">Acinetobacter terrae</name>
    <dbReference type="NCBI Taxonomy" id="2731247"/>
    <lineage>
        <taxon>Bacteria</taxon>
        <taxon>Pseudomonadati</taxon>
        <taxon>Pseudomonadota</taxon>
        <taxon>Gammaproteobacteria</taxon>
        <taxon>Moraxellales</taxon>
        <taxon>Moraxellaceae</taxon>
        <taxon>Acinetobacter</taxon>
        <taxon>Acinetobacter Taxon 24</taxon>
    </lineage>
</organism>
<dbReference type="GO" id="GO:0005737">
    <property type="term" value="C:cytoplasm"/>
    <property type="evidence" value="ECO:0007669"/>
    <property type="project" value="TreeGrafter"/>
</dbReference>
<dbReference type="PROSITE" id="PS50011">
    <property type="entry name" value="PROTEIN_KINASE_DOM"/>
    <property type="match status" value="1"/>
</dbReference>
<evidence type="ECO:0000259" key="1">
    <source>
        <dbReference type="PROSITE" id="PS50011"/>
    </source>
</evidence>
<reference evidence="2 3" key="1">
    <citation type="submission" date="2020-04" db="EMBL/GenBank/DDBJ databases">
        <title>Acinetobacter Taxon 24.</title>
        <authorList>
            <person name="Nemec A."/>
            <person name="Radolfova-Krizova L."/>
            <person name="Higgins P.G."/>
            <person name="Spanelova P."/>
        </authorList>
    </citation>
    <scope>NUCLEOTIDE SEQUENCE [LARGE SCALE GENOMIC DNA]</scope>
    <source>
        <strain evidence="2 3">ANC 4280</strain>
    </source>
</reference>
<dbReference type="Proteomes" id="UP000532147">
    <property type="component" value="Unassembled WGS sequence"/>
</dbReference>
<dbReference type="SUPFAM" id="SSF56112">
    <property type="entry name" value="Protein kinase-like (PK-like)"/>
    <property type="match status" value="1"/>
</dbReference>
<dbReference type="Pfam" id="PF00069">
    <property type="entry name" value="Pkinase"/>
    <property type="match status" value="1"/>
</dbReference>
<accession>A0A8E4H574</accession>
<proteinExistence type="predicted"/>
<protein>
    <recommendedName>
        <fullName evidence="1">Protein kinase domain-containing protein</fullName>
    </recommendedName>
</protein>
<dbReference type="Gene3D" id="1.10.510.10">
    <property type="entry name" value="Transferase(Phosphotransferase) domain 1"/>
    <property type="match status" value="1"/>
</dbReference>
<feature type="domain" description="Protein kinase" evidence="1">
    <location>
        <begin position="20"/>
        <end position="344"/>
    </location>
</feature>
<dbReference type="GO" id="GO:0004672">
    <property type="term" value="F:protein kinase activity"/>
    <property type="evidence" value="ECO:0007669"/>
    <property type="project" value="InterPro"/>
</dbReference>
<dbReference type="AlphaFoldDB" id="A0A8E4H574"/>
<evidence type="ECO:0000313" key="2">
    <source>
        <dbReference type="EMBL" id="NNH37998.1"/>
    </source>
</evidence>
<name>A0A8E4H574_9GAMM</name>
<dbReference type="RefSeq" id="WP_171534042.1">
    <property type="nucleotide sequence ID" value="NZ_JABERH010000013.1"/>
</dbReference>
<dbReference type="EMBL" id="JABERH010000013">
    <property type="protein sequence ID" value="NNH37998.1"/>
    <property type="molecule type" value="Genomic_DNA"/>
</dbReference>